<proteinExistence type="predicted"/>
<dbReference type="RefSeq" id="WP_005050733.1">
    <property type="nucleotide sequence ID" value="NZ_KB849757.1"/>
</dbReference>
<evidence type="ECO:0000313" key="1">
    <source>
        <dbReference type="EMBL" id="ENW08419.1"/>
    </source>
</evidence>
<dbReference type="EMBL" id="APQK01000001">
    <property type="protein sequence ID" value="ENW08419.1"/>
    <property type="molecule type" value="Genomic_DNA"/>
</dbReference>
<gene>
    <name evidence="1" type="ORF">F934_00006</name>
</gene>
<dbReference type="Proteomes" id="UP000018417">
    <property type="component" value="Unassembled WGS sequence"/>
</dbReference>
<comment type="caution">
    <text evidence="1">The sequence shown here is derived from an EMBL/GenBank/DDBJ whole genome shotgun (WGS) entry which is preliminary data.</text>
</comment>
<dbReference type="AlphaFoldDB" id="N9FUA9"/>
<reference evidence="1 2" key="1">
    <citation type="submission" date="2013-02" db="EMBL/GenBank/DDBJ databases">
        <title>The Genome Sequence of Acinetobacter beijerinckii ANC 3835.</title>
        <authorList>
            <consortium name="The Broad Institute Genome Sequencing Platform"/>
            <consortium name="The Broad Institute Genome Sequencing Center for Infectious Disease"/>
            <person name="Cerqueira G."/>
            <person name="Feldgarden M."/>
            <person name="Courvalin P."/>
            <person name="Perichon B."/>
            <person name="Grillot-Courvalin C."/>
            <person name="Clermont D."/>
            <person name="Rocha E."/>
            <person name="Yoon E.-J."/>
            <person name="Nemec A."/>
            <person name="Walker B."/>
            <person name="Young S.K."/>
            <person name="Zeng Q."/>
            <person name="Gargeya S."/>
            <person name="Fitzgerald M."/>
            <person name="Haas B."/>
            <person name="Abouelleil A."/>
            <person name="Alvarado L."/>
            <person name="Arachchi H.M."/>
            <person name="Berlin A.M."/>
            <person name="Chapman S.B."/>
            <person name="Dewar J."/>
            <person name="Goldberg J."/>
            <person name="Griggs A."/>
            <person name="Gujja S."/>
            <person name="Hansen M."/>
            <person name="Howarth C."/>
            <person name="Imamovic A."/>
            <person name="Larimer J."/>
            <person name="McCowan C."/>
            <person name="Murphy C."/>
            <person name="Neiman D."/>
            <person name="Pearson M."/>
            <person name="Priest M."/>
            <person name="Roberts A."/>
            <person name="Saif S."/>
            <person name="Shea T."/>
            <person name="Sisk P."/>
            <person name="Sykes S."/>
            <person name="Wortman J."/>
            <person name="Nusbaum C."/>
            <person name="Birren B."/>
        </authorList>
    </citation>
    <scope>NUCLEOTIDE SEQUENCE [LARGE SCALE GENOMIC DNA]</scope>
    <source>
        <strain evidence="1 2">ANC 3835</strain>
    </source>
</reference>
<dbReference type="HOGENOM" id="CLU_2447894_0_0_6"/>
<accession>N9FUA9</accession>
<sequence length="89" mass="10343">MMDLIKQIDYVLKQPSLLLEELAQEIQIPVICDLSEEHRIDQLNYSGIYKIEICTIGTDLSLDHWISALQTQWGSSLILKIRQIFKRNA</sequence>
<evidence type="ECO:0000313" key="2">
    <source>
        <dbReference type="Proteomes" id="UP000018417"/>
    </source>
</evidence>
<name>N9FUA9_9GAMM</name>
<dbReference type="PATRIC" id="fig|1217649.3.peg.1"/>
<organism evidence="1 2">
    <name type="scientific">Acinetobacter beijerinckii ANC 3835</name>
    <dbReference type="NCBI Taxonomy" id="1217649"/>
    <lineage>
        <taxon>Bacteria</taxon>
        <taxon>Pseudomonadati</taxon>
        <taxon>Pseudomonadota</taxon>
        <taxon>Gammaproteobacteria</taxon>
        <taxon>Moraxellales</taxon>
        <taxon>Moraxellaceae</taxon>
        <taxon>Acinetobacter</taxon>
    </lineage>
</organism>
<protein>
    <submittedName>
        <fullName evidence="1">Uncharacterized protein</fullName>
    </submittedName>
</protein>